<dbReference type="Proteomes" id="UP000410492">
    <property type="component" value="Unassembled WGS sequence"/>
</dbReference>
<protein>
    <submittedName>
        <fullName evidence="2">Uncharacterized protein</fullName>
    </submittedName>
</protein>
<feature type="non-terminal residue" evidence="2">
    <location>
        <position position="118"/>
    </location>
</feature>
<evidence type="ECO:0000256" key="1">
    <source>
        <dbReference type="SAM" id="MobiDB-lite"/>
    </source>
</evidence>
<feature type="region of interest" description="Disordered" evidence="1">
    <location>
        <begin position="1"/>
        <end position="29"/>
    </location>
</feature>
<gene>
    <name evidence="2" type="ORF">CALMAC_LOCUS19428</name>
</gene>
<reference evidence="2 3" key="1">
    <citation type="submission" date="2019-01" db="EMBL/GenBank/DDBJ databases">
        <authorList>
            <person name="Sayadi A."/>
        </authorList>
    </citation>
    <scope>NUCLEOTIDE SEQUENCE [LARGE SCALE GENOMIC DNA]</scope>
</reference>
<evidence type="ECO:0000313" key="2">
    <source>
        <dbReference type="EMBL" id="VEN62284.1"/>
    </source>
</evidence>
<proteinExistence type="predicted"/>
<organism evidence="2 3">
    <name type="scientific">Callosobruchus maculatus</name>
    <name type="common">Southern cowpea weevil</name>
    <name type="synonym">Pulse bruchid</name>
    <dbReference type="NCBI Taxonomy" id="64391"/>
    <lineage>
        <taxon>Eukaryota</taxon>
        <taxon>Metazoa</taxon>
        <taxon>Ecdysozoa</taxon>
        <taxon>Arthropoda</taxon>
        <taxon>Hexapoda</taxon>
        <taxon>Insecta</taxon>
        <taxon>Pterygota</taxon>
        <taxon>Neoptera</taxon>
        <taxon>Endopterygota</taxon>
        <taxon>Coleoptera</taxon>
        <taxon>Polyphaga</taxon>
        <taxon>Cucujiformia</taxon>
        <taxon>Chrysomeloidea</taxon>
        <taxon>Chrysomelidae</taxon>
        <taxon>Bruchinae</taxon>
        <taxon>Bruchini</taxon>
        <taxon>Callosobruchus</taxon>
    </lineage>
</organism>
<keyword evidence="3" id="KW-1185">Reference proteome</keyword>
<evidence type="ECO:0000313" key="3">
    <source>
        <dbReference type="Proteomes" id="UP000410492"/>
    </source>
</evidence>
<dbReference type="EMBL" id="CAACVG010013702">
    <property type="protein sequence ID" value="VEN62284.1"/>
    <property type="molecule type" value="Genomic_DNA"/>
</dbReference>
<dbReference type="OrthoDB" id="6711828at2759"/>
<name>A0A653DPX3_CALMS</name>
<accession>A0A653DPX3</accession>
<sequence length="118" mass="13462">MEDENRDPPKTPPKMAAETDGKSSPKSPTIRALRNRFHRMLSAGNLKCSSASDADTSKGHRSFDEDALAFYKSRVRLGMSMKKTARRRPLYKKVHEKRLNWSALDAPRPSSFNEKDLR</sequence>
<dbReference type="AlphaFoldDB" id="A0A653DPX3"/>